<feature type="transmembrane region" description="Helical" evidence="6">
    <location>
        <begin position="171"/>
        <end position="189"/>
    </location>
</feature>
<dbReference type="PROSITE" id="PS50850">
    <property type="entry name" value="MFS"/>
    <property type="match status" value="1"/>
</dbReference>
<feature type="transmembrane region" description="Helical" evidence="6">
    <location>
        <begin position="297"/>
        <end position="316"/>
    </location>
</feature>
<dbReference type="Pfam" id="PF07690">
    <property type="entry name" value="MFS_1"/>
    <property type="match status" value="1"/>
</dbReference>
<comment type="caution">
    <text evidence="8">The sequence shown here is derived from an EMBL/GenBank/DDBJ whole genome shotgun (WGS) entry which is preliminary data.</text>
</comment>
<feature type="transmembrane region" description="Helical" evidence="6">
    <location>
        <begin position="268"/>
        <end position="290"/>
    </location>
</feature>
<keyword evidence="9" id="KW-1185">Reference proteome</keyword>
<feature type="domain" description="Major facilitator superfamily (MFS) profile" evidence="7">
    <location>
        <begin position="11"/>
        <end position="414"/>
    </location>
</feature>
<evidence type="ECO:0000259" key="7">
    <source>
        <dbReference type="PROSITE" id="PS50850"/>
    </source>
</evidence>
<keyword evidence="5 6" id="KW-0472">Membrane</keyword>
<evidence type="ECO:0000313" key="8">
    <source>
        <dbReference type="EMBL" id="MFC6165042.1"/>
    </source>
</evidence>
<evidence type="ECO:0000313" key="9">
    <source>
        <dbReference type="Proteomes" id="UP001596253"/>
    </source>
</evidence>
<dbReference type="RefSeq" id="WP_223877269.1">
    <property type="nucleotide sequence ID" value="NZ_BJDK01000003.1"/>
</dbReference>
<feature type="transmembrane region" description="Helical" evidence="6">
    <location>
        <begin position="230"/>
        <end position="248"/>
    </location>
</feature>
<protein>
    <submittedName>
        <fullName evidence="8">MFS transporter</fullName>
    </submittedName>
</protein>
<reference evidence="9" key="1">
    <citation type="journal article" date="2019" name="Int. J. Syst. Evol. Microbiol.">
        <title>The Global Catalogue of Microorganisms (GCM) 10K type strain sequencing project: providing services to taxonomists for standard genome sequencing and annotation.</title>
        <authorList>
            <consortium name="The Broad Institute Genomics Platform"/>
            <consortium name="The Broad Institute Genome Sequencing Center for Infectious Disease"/>
            <person name="Wu L."/>
            <person name="Ma J."/>
        </authorList>
    </citation>
    <scope>NUCLEOTIDE SEQUENCE [LARGE SCALE GENOMIC DNA]</scope>
    <source>
        <strain evidence="9">CCM 8932</strain>
    </source>
</reference>
<evidence type="ECO:0000256" key="2">
    <source>
        <dbReference type="ARBA" id="ARBA00022448"/>
    </source>
</evidence>
<dbReference type="InterPro" id="IPR036259">
    <property type="entry name" value="MFS_trans_sf"/>
</dbReference>
<evidence type="ECO:0000256" key="5">
    <source>
        <dbReference type="ARBA" id="ARBA00023136"/>
    </source>
</evidence>
<feature type="transmembrane region" description="Helical" evidence="6">
    <location>
        <begin position="390"/>
        <end position="409"/>
    </location>
</feature>
<dbReference type="EMBL" id="JBHSSD010000042">
    <property type="protein sequence ID" value="MFC6165042.1"/>
    <property type="molecule type" value="Genomic_DNA"/>
</dbReference>
<feature type="transmembrane region" description="Helical" evidence="6">
    <location>
        <begin position="322"/>
        <end position="340"/>
    </location>
</feature>
<feature type="transmembrane region" description="Helical" evidence="6">
    <location>
        <begin position="138"/>
        <end position="159"/>
    </location>
</feature>
<dbReference type="PANTHER" id="PTHR23508">
    <property type="entry name" value="CARBOXYLIC ACID TRANSPORTER PROTEIN HOMOLOG"/>
    <property type="match status" value="1"/>
</dbReference>
<dbReference type="Proteomes" id="UP001596253">
    <property type="component" value="Unassembled WGS sequence"/>
</dbReference>
<evidence type="ECO:0000256" key="1">
    <source>
        <dbReference type="ARBA" id="ARBA00004651"/>
    </source>
</evidence>
<evidence type="ECO:0000256" key="3">
    <source>
        <dbReference type="ARBA" id="ARBA00022692"/>
    </source>
</evidence>
<gene>
    <name evidence="8" type="ORF">ACFP3T_10205</name>
</gene>
<keyword evidence="4 6" id="KW-1133">Transmembrane helix</keyword>
<feature type="transmembrane region" description="Helical" evidence="6">
    <location>
        <begin position="80"/>
        <end position="98"/>
    </location>
</feature>
<dbReference type="PANTHER" id="PTHR23508:SF10">
    <property type="entry name" value="CARBOXYLIC ACID TRANSPORTER PROTEIN HOMOLOG"/>
    <property type="match status" value="1"/>
</dbReference>
<evidence type="ECO:0000256" key="6">
    <source>
        <dbReference type="SAM" id="Phobius"/>
    </source>
</evidence>
<feature type="transmembrane region" description="Helical" evidence="6">
    <location>
        <begin position="12"/>
        <end position="36"/>
    </location>
</feature>
<dbReference type="SUPFAM" id="SSF103473">
    <property type="entry name" value="MFS general substrate transporter"/>
    <property type="match status" value="1"/>
</dbReference>
<organism evidence="8 9">
    <name type="scientific">Lactiplantibacillus dongliensis</name>
    <dbReference type="NCBI Taxonomy" id="2559919"/>
    <lineage>
        <taxon>Bacteria</taxon>
        <taxon>Bacillati</taxon>
        <taxon>Bacillota</taxon>
        <taxon>Bacilli</taxon>
        <taxon>Lactobacillales</taxon>
        <taxon>Lactobacillaceae</taxon>
        <taxon>Lactiplantibacillus</taxon>
    </lineage>
</organism>
<feature type="transmembrane region" description="Helical" evidence="6">
    <location>
        <begin position="104"/>
        <end position="126"/>
    </location>
</feature>
<keyword evidence="2" id="KW-0813">Transport</keyword>
<comment type="subcellular location">
    <subcellularLocation>
        <location evidence="1">Cell membrane</location>
        <topology evidence="1">Multi-pass membrane protein</topology>
    </subcellularLocation>
</comment>
<feature type="transmembrane region" description="Helical" evidence="6">
    <location>
        <begin position="361"/>
        <end position="384"/>
    </location>
</feature>
<dbReference type="InterPro" id="IPR020846">
    <property type="entry name" value="MFS_dom"/>
</dbReference>
<accession>A0ABW1RA69</accession>
<dbReference type="InterPro" id="IPR011701">
    <property type="entry name" value="MFS"/>
</dbReference>
<evidence type="ECO:0000256" key="4">
    <source>
        <dbReference type="ARBA" id="ARBA00022989"/>
    </source>
</evidence>
<feature type="transmembrane region" description="Helical" evidence="6">
    <location>
        <begin position="48"/>
        <end position="68"/>
    </location>
</feature>
<dbReference type="Gene3D" id="1.20.1250.20">
    <property type="entry name" value="MFS general substrate transporter like domains"/>
    <property type="match status" value="1"/>
</dbReference>
<proteinExistence type="predicted"/>
<name>A0ABW1RA69_9LACO</name>
<keyword evidence="3 6" id="KW-0812">Transmembrane</keyword>
<sequence length="427" mass="46700">MAKIEGLSHDSKILIAVAGIASYLDAALLVSTGIALTIWSTQFAVNTWWTGIISTMLSLAVALGSFLGGRLSDRYGRVRVFNLDILFTVLGAGIITLANSFPMLLLGLLVAGLASGADLPTSLAVISERVSHKNYGKAISSTEVFWVFGIILSQAIGFITAGTGTMSPRYMFGWLALVALVNWGIRVFSGAFKNIETNLAAANTDSDATVDSQESTKKVSLKSLFKMPQYLLPMLTLTGFYLFWNIPANTWGSFVNYFLVTVGHQTQAVSTGLGLIANIANVVILYLVYVKLADTKYRYVMMYVGLIISFLAFSLSGIFSEYWLVFAVAYVLYSSVNLFCGESVYKIWSQSFFPTDARASVTGFSYGVVRAITALFSLVTPTIMAKSPQMLMWILVVCVLFNALFGWTATKLIRKYHVKDPVYNSKD</sequence>